<protein>
    <submittedName>
        <fullName evidence="1">Uncharacterized protein</fullName>
    </submittedName>
</protein>
<feature type="non-terminal residue" evidence="1">
    <location>
        <position position="48"/>
    </location>
</feature>
<feature type="non-terminal residue" evidence="1">
    <location>
        <position position="1"/>
    </location>
</feature>
<gene>
    <name evidence="1" type="ORF">NDU88_001709</name>
</gene>
<evidence type="ECO:0000313" key="2">
    <source>
        <dbReference type="Proteomes" id="UP001066276"/>
    </source>
</evidence>
<proteinExistence type="predicted"/>
<reference evidence="1" key="1">
    <citation type="journal article" date="2022" name="bioRxiv">
        <title>Sequencing and chromosome-scale assembly of the giantPleurodeles waltlgenome.</title>
        <authorList>
            <person name="Brown T."/>
            <person name="Elewa A."/>
            <person name="Iarovenko S."/>
            <person name="Subramanian E."/>
            <person name="Araus A.J."/>
            <person name="Petzold A."/>
            <person name="Susuki M."/>
            <person name="Suzuki K.-i.T."/>
            <person name="Hayashi T."/>
            <person name="Toyoda A."/>
            <person name="Oliveira C."/>
            <person name="Osipova E."/>
            <person name="Leigh N.D."/>
            <person name="Simon A."/>
            <person name="Yun M.H."/>
        </authorList>
    </citation>
    <scope>NUCLEOTIDE SEQUENCE</scope>
    <source>
        <strain evidence="1">20211129_DDA</strain>
        <tissue evidence="1">Liver</tissue>
    </source>
</reference>
<organism evidence="1 2">
    <name type="scientific">Pleurodeles waltl</name>
    <name type="common">Iberian ribbed newt</name>
    <dbReference type="NCBI Taxonomy" id="8319"/>
    <lineage>
        <taxon>Eukaryota</taxon>
        <taxon>Metazoa</taxon>
        <taxon>Chordata</taxon>
        <taxon>Craniata</taxon>
        <taxon>Vertebrata</taxon>
        <taxon>Euteleostomi</taxon>
        <taxon>Amphibia</taxon>
        <taxon>Batrachia</taxon>
        <taxon>Caudata</taxon>
        <taxon>Salamandroidea</taxon>
        <taxon>Salamandridae</taxon>
        <taxon>Pleurodelinae</taxon>
        <taxon>Pleurodeles</taxon>
    </lineage>
</organism>
<evidence type="ECO:0000313" key="1">
    <source>
        <dbReference type="EMBL" id="KAJ1081529.1"/>
    </source>
</evidence>
<accession>A0AAV7KU38</accession>
<comment type="caution">
    <text evidence="1">The sequence shown here is derived from an EMBL/GenBank/DDBJ whole genome shotgun (WGS) entry which is preliminary data.</text>
</comment>
<name>A0AAV7KU38_PLEWA</name>
<dbReference type="Proteomes" id="UP001066276">
    <property type="component" value="Chromosome 12"/>
</dbReference>
<sequence length="48" mass="5133">ASIAGSARLRLSVWKLRGAGSRAGACLHLAIAVQRSRMPATLQSYSRH</sequence>
<keyword evidence="2" id="KW-1185">Reference proteome</keyword>
<dbReference type="AlphaFoldDB" id="A0AAV7KU38"/>
<dbReference type="EMBL" id="JANPWB010000016">
    <property type="protein sequence ID" value="KAJ1081529.1"/>
    <property type="molecule type" value="Genomic_DNA"/>
</dbReference>